<evidence type="ECO:0000313" key="1">
    <source>
        <dbReference type="EMBL" id="MCW1931148.1"/>
    </source>
</evidence>
<comment type="caution">
    <text evidence="1">The sequence shown here is derived from an EMBL/GenBank/DDBJ whole genome shotgun (WGS) entry which is preliminary data.</text>
</comment>
<gene>
    <name evidence="1" type="ORF">OKW52_02400</name>
</gene>
<sequence length="208" mass="22332">MLGALDALPEDRRPAWDFFVAPNGFRDKAGLKAIAHDSVRGAFLGFPYYRSDTGADAVIADYDCFILVGAHHPVGAIAGMLKQEMSDRFRAAALAEICQTTRLYRFAQAIRSTSTARILLTTRLAPTDANRADVADIARTAAEVAAFWAGHGVELIAQPQATLTPEGLTRVESLIGVENHHFTLDASTLALETLRAALAVPRAVRSSG</sequence>
<dbReference type="RefSeq" id="WP_264504296.1">
    <property type="nucleotide sequence ID" value="NZ_JAPDFL010000001.1"/>
</dbReference>
<proteinExistence type="predicted"/>
<dbReference type="Proteomes" id="UP001208938">
    <property type="component" value="Unassembled WGS sequence"/>
</dbReference>
<name>A0ABT3GUE5_9RHOB</name>
<keyword evidence="2" id="KW-1185">Reference proteome</keyword>
<dbReference type="EMBL" id="JAPDFL010000001">
    <property type="protein sequence ID" value="MCW1931148.1"/>
    <property type="molecule type" value="Genomic_DNA"/>
</dbReference>
<evidence type="ECO:0000313" key="2">
    <source>
        <dbReference type="Proteomes" id="UP001208938"/>
    </source>
</evidence>
<accession>A0ABT3GUE5</accession>
<reference evidence="1 2" key="1">
    <citation type="submission" date="2022-10" db="EMBL/GenBank/DDBJ databases">
        <title>Pararhodobacter sp. nov., isolated from marine algae.</title>
        <authorList>
            <person name="Choi B.J."/>
            <person name="Kim J.M."/>
            <person name="Lee J.K."/>
            <person name="Choi D.G."/>
            <person name="Jeon C.O."/>
        </authorList>
    </citation>
    <scope>NUCLEOTIDE SEQUENCE [LARGE SCALE GENOMIC DNA]</scope>
    <source>
        <strain evidence="1 2">ZQ420</strain>
    </source>
</reference>
<organism evidence="1 2">
    <name type="scientific">Pararhodobacter zhoushanensis</name>
    <dbReference type="NCBI Taxonomy" id="2479545"/>
    <lineage>
        <taxon>Bacteria</taxon>
        <taxon>Pseudomonadati</taxon>
        <taxon>Pseudomonadota</taxon>
        <taxon>Alphaproteobacteria</taxon>
        <taxon>Rhodobacterales</taxon>
        <taxon>Paracoccaceae</taxon>
        <taxon>Pararhodobacter</taxon>
    </lineage>
</organism>
<protein>
    <submittedName>
        <fullName evidence="1">Uncharacterized protein</fullName>
    </submittedName>
</protein>